<feature type="region of interest" description="Disordered" evidence="1">
    <location>
        <begin position="66"/>
        <end position="102"/>
    </location>
</feature>
<evidence type="ECO:0000313" key="2">
    <source>
        <dbReference type="EMBL" id="KZT01779.1"/>
    </source>
</evidence>
<feature type="compositionally biased region" description="Polar residues" evidence="1">
    <location>
        <begin position="69"/>
        <end position="81"/>
    </location>
</feature>
<dbReference type="RefSeq" id="XP_040759519.1">
    <property type="nucleotide sequence ID" value="XM_040902511.1"/>
</dbReference>
<dbReference type="GeneID" id="63819542"/>
<dbReference type="EMBL" id="KV427659">
    <property type="protein sequence ID" value="KZT01779.1"/>
    <property type="molecule type" value="Genomic_DNA"/>
</dbReference>
<dbReference type="InParanoid" id="A0A165BWI8"/>
<dbReference type="AlphaFoldDB" id="A0A165BWI8"/>
<gene>
    <name evidence="2" type="ORF">LAESUDRAFT_450392</name>
</gene>
<organism evidence="2 3">
    <name type="scientific">Laetiporus sulphureus 93-53</name>
    <dbReference type="NCBI Taxonomy" id="1314785"/>
    <lineage>
        <taxon>Eukaryota</taxon>
        <taxon>Fungi</taxon>
        <taxon>Dikarya</taxon>
        <taxon>Basidiomycota</taxon>
        <taxon>Agaricomycotina</taxon>
        <taxon>Agaricomycetes</taxon>
        <taxon>Polyporales</taxon>
        <taxon>Laetiporus</taxon>
    </lineage>
</organism>
<dbReference type="Proteomes" id="UP000076871">
    <property type="component" value="Unassembled WGS sequence"/>
</dbReference>
<accession>A0A165BWI8</accession>
<protein>
    <submittedName>
        <fullName evidence="2">Uncharacterized protein</fullName>
    </submittedName>
</protein>
<evidence type="ECO:0000256" key="1">
    <source>
        <dbReference type="SAM" id="MobiDB-lite"/>
    </source>
</evidence>
<keyword evidence="3" id="KW-1185">Reference proteome</keyword>
<evidence type="ECO:0000313" key="3">
    <source>
        <dbReference type="Proteomes" id="UP000076871"/>
    </source>
</evidence>
<proteinExistence type="predicted"/>
<reference evidence="2 3" key="1">
    <citation type="journal article" date="2016" name="Mol. Biol. Evol.">
        <title>Comparative Genomics of Early-Diverging Mushroom-Forming Fungi Provides Insights into the Origins of Lignocellulose Decay Capabilities.</title>
        <authorList>
            <person name="Nagy L.G."/>
            <person name="Riley R."/>
            <person name="Tritt A."/>
            <person name="Adam C."/>
            <person name="Daum C."/>
            <person name="Floudas D."/>
            <person name="Sun H."/>
            <person name="Yadav J.S."/>
            <person name="Pangilinan J."/>
            <person name="Larsson K.H."/>
            <person name="Matsuura K."/>
            <person name="Barry K."/>
            <person name="Labutti K."/>
            <person name="Kuo R."/>
            <person name="Ohm R.A."/>
            <person name="Bhattacharya S.S."/>
            <person name="Shirouzu T."/>
            <person name="Yoshinaga Y."/>
            <person name="Martin F.M."/>
            <person name="Grigoriev I.V."/>
            <person name="Hibbett D.S."/>
        </authorList>
    </citation>
    <scope>NUCLEOTIDE SEQUENCE [LARGE SCALE GENOMIC DNA]</scope>
    <source>
        <strain evidence="2 3">93-53</strain>
    </source>
</reference>
<name>A0A165BWI8_9APHY</name>
<sequence>MLLITGFSRGMVGHDVYFFGALASNGERCSALSARHDSSATWVSQVTFKKHQERMFPSLWRRHSDVTDSQHPCSDQETPVRQCSLAPGTPGSQLRLHKPCHA</sequence>